<evidence type="ECO:0000256" key="13">
    <source>
        <dbReference type="SAM" id="Phobius"/>
    </source>
</evidence>
<keyword evidence="17" id="KW-1185">Reference proteome</keyword>
<feature type="transmembrane region" description="Helical" evidence="13">
    <location>
        <begin position="153"/>
        <end position="174"/>
    </location>
</feature>
<reference evidence="16 17" key="1">
    <citation type="submission" date="2020-08" db="EMBL/GenBank/DDBJ databases">
        <title>Genomic Encyclopedia of Type Strains, Phase III (KMG-III): the genomes of soil and plant-associated and newly described type strains.</title>
        <authorList>
            <person name="Whitman W."/>
        </authorList>
    </citation>
    <scope>NUCLEOTIDE SEQUENCE [LARGE SCALE GENOMIC DNA]</scope>
    <source>
        <strain evidence="16 17">CECT 8234</strain>
    </source>
</reference>
<feature type="transmembrane region" description="Helical" evidence="13">
    <location>
        <begin position="303"/>
        <end position="328"/>
    </location>
</feature>
<keyword evidence="3" id="KW-1003">Cell membrane</keyword>
<dbReference type="RefSeq" id="WP_183559527.1">
    <property type="nucleotide sequence ID" value="NZ_CBCSLB010000009.1"/>
</dbReference>
<dbReference type="InterPro" id="IPR036878">
    <property type="entry name" value="Glu_permease_IIB"/>
</dbReference>
<comment type="subcellular location">
    <subcellularLocation>
        <location evidence="1">Cell membrane</location>
        <topology evidence="1">Multi-pass membrane protein</topology>
    </subcellularLocation>
</comment>
<dbReference type="Pfam" id="PF00367">
    <property type="entry name" value="PTS_EIIB"/>
    <property type="match status" value="1"/>
</dbReference>
<keyword evidence="7 13" id="KW-0812">Transmembrane</keyword>
<evidence type="ECO:0000256" key="9">
    <source>
        <dbReference type="ARBA" id="ARBA00022989"/>
    </source>
</evidence>
<evidence type="ECO:0000256" key="11">
    <source>
        <dbReference type="PROSITE-ProRule" id="PRU00421"/>
    </source>
</evidence>
<feature type="transmembrane region" description="Helical" evidence="13">
    <location>
        <begin position="115"/>
        <end position="133"/>
    </location>
</feature>
<evidence type="ECO:0000256" key="8">
    <source>
        <dbReference type="ARBA" id="ARBA00022777"/>
    </source>
</evidence>
<dbReference type="GO" id="GO:0090563">
    <property type="term" value="F:protein-phosphocysteine-sugar phosphotransferase activity"/>
    <property type="evidence" value="ECO:0007669"/>
    <property type="project" value="TreeGrafter"/>
</dbReference>
<proteinExistence type="predicted"/>
<evidence type="ECO:0000259" key="14">
    <source>
        <dbReference type="PROSITE" id="PS51098"/>
    </source>
</evidence>
<feature type="compositionally biased region" description="Polar residues" evidence="12">
    <location>
        <begin position="402"/>
        <end position="416"/>
    </location>
</feature>
<keyword evidence="10 13" id="KW-0472">Membrane</keyword>
<keyword evidence="8" id="KW-0418">Kinase</keyword>
<dbReference type="InterPro" id="IPR018113">
    <property type="entry name" value="PTrfase_EIIB_Cys"/>
</dbReference>
<dbReference type="GO" id="GO:0005886">
    <property type="term" value="C:plasma membrane"/>
    <property type="evidence" value="ECO:0007669"/>
    <property type="project" value="UniProtKB-SubCell"/>
</dbReference>
<dbReference type="CDD" id="cd00212">
    <property type="entry name" value="PTS_IIB_glc"/>
    <property type="match status" value="1"/>
</dbReference>
<dbReference type="PROSITE" id="PS01035">
    <property type="entry name" value="PTS_EIIB_TYPE_1_CYS"/>
    <property type="match status" value="1"/>
</dbReference>
<dbReference type="InterPro" id="IPR003352">
    <property type="entry name" value="PTS_EIIC"/>
</dbReference>
<keyword evidence="2" id="KW-0813">Transport</keyword>
<dbReference type="InterPro" id="IPR050429">
    <property type="entry name" value="PTS_Glucose_EIICBA"/>
</dbReference>
<feature type="transmembrane region" description="Helical" evidence="13">
    <location>
        <begin position="281"/>
        <end position="297"/>
    </location>
</feature>
<gene>
    <name evidence="16" type="ORF">FHS16_001059</name>
</gene>
<dbReference type="GO" id="GO:0015764">
    <property type="term" value="P:N-acetylglucosamine transport"/>
    <property type="evidence" value="ECO:0007669"/>
    <property type="project" value="TreeGrafter"/>
</dbReference>
<dbReference type="PROSITE" id="PS51098">
    <property type="entry name" value="PTS_EIIB_TYPE_1"/>
    <property type="match status" value="1"/>
</dbReference>
<dbReference type="GO" id="GO:0009401">
    <property type="term" value="P:phosphoenolpyruvate-dependent sugar phosphotransferase system"/>
    <property type="evidence" value="ECO:0007669"/>
    <property type="project" value="UniProtKB-KW"/>
</dbReference>
<dbReference type="NCBIfam" id="TIGR00826">
    <property type="entry name" value="EIIB_glc"/>
    <property type="match status" value="1"/>
</dbReference>
<dbReference type="InterPro" id="IPR001996">
    <property type="entry name" value="PTS_IIB_1"/>
</dbReference>
<feature type="transmembrane region" description="Helical" evidence="13">
    <location>
        <begin position="335"/>
        <end position="351"/>
    </location>
</feature>
<comment type="caution">
    <text evidence="16">The sequence shown here is derived from an EMBL/GenBank/DDBJ whole genome shotgun (WGS) entry which is preliminary data.</text>
</comment>
<dbReference type="Gene3D" id="3.30.1360.60">
    <property type="entry name" value="Glucose permease domain IIB"/>
    <property type="match status" value="1"/>
</dbReference>
<accession>A0A7W5C4F9</accession>
<dbReference type="SUPFAM" id="SSF55604">
    <property type="entry name" value="Glucose permease domain IIB"/>
    <property type="match status" value="1"/>
</dbReference>
<name>A0A7W5C4F9_9BACL</name>
<feature type="active site" description="Phosphocysteine intermediate; for EIIB activity" evidence="11">
    <location>
        <position position="467"/>
    </location>
</feature>
<evidence type="ECO:0000256" key="2">
    <source>
        <dbReference type="ARBA" id="ARBA00022448"/>
    </source>
</evidence>
<dbReference type="GO" id="GO:0008982">
    <property type="term" value="F:protein-N(PI)-phosphohistidine-sugar phosphotransferase activity"/>
    <property type="evidence" value="ECO:0007669"/>
    <property type="project" value="InterPro"/>
</dbReference>
<feature type="region of interest" description="Disordered" evidence="12">
    <location>
        <begin position="400"/>
        <end position="420"/>
    </location>
</feature>
<evidence type="ECO:0000256" key="12">
    <source>
        <dbReference type="SAM" id="MobiDB-lite"/>
    </source>
</evidence>
<evidence type="ECO:0000256" key="4">
    <source>
        <dbReference type="ARBA" id="ARBA00022597"/>
    </source>
</evidence>
<evidence type="ECO:0000259" key="15">
    <source>
        <dbReference type="PROSITE" id="PS51103"/>
    </source>
</evidence>
<evidence type="ECO:0000256" key="5">
    <source>
        <dbReference type="ARBA" id="ARBA00022679"/>
    </source>
</evidence>
<evidence type="ECO:0000256" key="6">
    <source>
        <dbReference type="ARBA" id="ARBA00022683"/>
    </source>
</evidence>
<evidence type="ECO:0000313" key="16">
    <source>
        <dbReference type="EMBL" id="MBB3151025.1"/>
    </source>
</evidence>
<feature type="domain" description="PTS EIIC type-1" evidence="15">
    <location>
        <begin position="1"/>
        <end position="389"/>
    </location>
</feature>
<keyword evidence="6" id="KW-0598">Phosphotransferase system</keyword>
<dbReference type="GO" id="GO:0016301">
    <property type="term" value="F:kinase activity"/>
    <property type="evidence" value="ECO:0007669"/>
    <property type="project" value="UniProtKB-KW"/>
</dbReference>
<dbReference type="InterPro" id="IPR013013">
    <property type="entry name" value="PTS_EIIC_1"/>
</dbReference>
<feature type="transmembrane region" description="Helical" evidence="13">
    <location>
        <begin position="186"/>
        <end position="206"/>
    </location>
</feature>
<keyword evidence="4" id="KW-0762">Sugar transport</keyword>
<evidence type="ECO:0000313" key="17">
    <source>
        <dbReference type="Proteomes" id="UP000518605"/>
    </source>
</evidence>
<keyword evidence="9 13" id="KW-1133">Transmembrane helix</keyword>
<organism evidence="16 17">
    <name type="scientific">Paenibacillus endophyticus</name>
    <dbReference type="NCBI Taxonomy" id="1294268"/>
    <lineage>
        <taxon>Bacteria</taxon>
        <taxon>Bacillati</taxon>
        <taxon>Bacillota</taxon>
        <taxon>Bacilli</taxon>
        <taxon>Bacillales</taxon>
        <taxon>Paenibacillaceae</taxon>
        <taxon>Paenibacillus</taxon>
    </lineage>
</organism>
<evidence type="ECO:0000256" key="10">
    <source>
        <dbReference type="ARBA" id="ARBA00023136"/>
    </source>
</evidence>
<evidence type="ECO:0000256" key="1">
    <source>
        <dbReference type="ARBA" id="ARBA00004651"/>
    </source>
</evidence>
<dbReference type="PANTHER" id="PTHR30009:SF4">
    <property type="entry name" value="PTS SYSTEM N-ACETYLGLUCOSAMINE-SPECIFIC EIICBA COMPONENT"/>
    <property type="match status" value="1"/>
</dbReference>
<evidence type="ECO:0000256" key="7">
    <source>
        <dbReference type="ARBA" id="ARBA00022692"/>
    </source>
</evidence>
<feature type="transmembrane region" description="Helical" evidence="13">
    <location>
        <begin position="67"/>
        <end position="94"/>
    </location>
</feature>
<feature type="transmembrane region" description="Helical" evidence="13">
    <location>
        <begin position="247"/>
        <end position="269"/>
    </location>
</feature>
<feature type="transmembrane region" description="Helical" evidence="13">
    <location>
        <begin position="357"/>
        <end position="377"/>
    </location>
</feature>
<keyword evidence="5" id="KW-0808">Transferase</keyword>
<sequence>MLAFLQKIGKSLMLSVAVLPAAALLLRFGNIDYEQDFRLGEFGVWLNRYIAPFLDAGGSAIFDNLPLIFAIGIGIGIGGDAVAALAAVIGYLVLDYVLLQMPIVFADWSQMDKELNMGAMGGLLSGLVASYFYKRYHQIQLPGWLGFFSGKRFVPIVTASSMIVISVGFGMIWGPIQLALDNFGNWVIDLGGIGAFVYITANRLLLPFGLHHVLNNIAWFQIGSYVDPSGQMYKGDLDRFFAGDKDAGLLMAGFFPIMMFALPATALAIIHSTSRKRRKKISAIFLSAGLASFLTGITEPLEFAFMFVAPLLYVIHAILSGISGFIAVELGVRHGFGFSAGFIDYVINYPLATKPLLILPIGLLFAVFYYTLFRIIISKFNLMTPGRDAEDSTDEIMLADASDSSGNGQETYTQSGGSSGVAGFTADQSRQGSLSTYTGGAADQHDIAVAVAGALGGAANINSIDACITRLRLTVHDESLVDDVRLKKLGALGVIRLGKGSIHAIFGMEAEKLKDRIKAIL</sequence>
<protein>
    <submittedName>
        <fullName evidence="16">PTS system N-acetylglucosamine-specific IIC component</fullName>
    </submittedName>
</protein>
<feature type="transmembrane region" description="Helical" evidence="13">
    <location>
        <begin position="12"/>
        <end position="29"/>
    </location>
</feature>
<dbReference type="AlphaFoldDB" id="A0A7W5C4F9"/>
<dbReference type="Proteomes" id="UP000518605">
    <property type="component" value="Unassembled WGS sequence"/>
</dbReference>
<dbReference type="Pfam" id="PF02378">
    <property type="entry name" value="PTS_EIIC"/>
    <property type="match status" value="1"/>
</dbReference>
<dbReference type="PANTHER" id="PTHR30009">
    <property type="entry name" value="CYTOCHROME C-TYPE SYNTHESIS PROTEIN AND PTS TRANSMEMBRANE COMPONENT"/>
    <property type="match status" value="1"/>
</dbReference>
<dbReference type="PROSITE" id="PS51103">
    <property type="entry name" value="PTS_EIIC_TYPE_1"/>
    <property type="match status" value="1"/>
</dbReference>
<evidence type="ECO:0000256" key="3">
    <source>
        <dbReference type="ARBA" id="ARBA00022475"/>
    </source>
</evidence>
<dbReference type="EMBL" id="JACHXW010000002">
    <property type="protein sequence ID" value="MBB3151025.1"/>
    <property type="molecule type" value="Genomic_DNA"/>
</dbReference>
<feature type="domain" description="PTS EIIB type-1" evidence="14">
    <location>
        <begin position="445"/>
        <end position="521"/>
    </location>
</feature>